<protein>
    <submittedName>
        <fullName evidence="1">Uncharacterized protein</fullName>
    </submittedName>
</protein>
<reference evidence="1" key="1">
    <citation type="submission" date="2023-10" db="EMBL/GenBank/DDBJ databases">
        <authorList>
            <person name="Chen Y."/>
            <person name="Shah S."/>
            <person name="Dougan E. K."/>
            <person name="Thang M."/>
            <person name="Chan C."/>
        </authorList>
    </citation>
    <scope>NUCLEOTIDE SEQUENCE [LARGE SCALE GENOMIC DNA]</scope>
</reference>
<evidence type="ECO:0000313" key="1">
    <source>
        <dbReference type="EMBL" id="CAK0791860.1"/>
    </source>
</evidence>
<dbReference type="EMBL" id="CAUYUJ010000670">
    <property type="protein sequence ID" value="CAK0791860.1"/>
    <property type="molecule type" value="Genomic_DNA"/>
</dbReference>
<feature type="non-terminal residue" evidence="1">
    <location>
        <position position="1"/>
    </location>
</feature>
<gene>
    <name evidence="1" type="ORF">PCOR1329_LOCUS2650</name>
</gene>
<comment type="caution">
    <text evidence="1">The sequence shown here is derived from an EMBL/GenBank/DDBJ whole genome shotgun (WGS) entry which is preliminary data.</text>
</comment>
<accession>A0ABN9PG02</accession>
<organism evidence="1 2">
    <name type="scientific">Prorocentrum cordatum</name>
    <dbReference type="NCBI Taxonomy" id="2364126"/>
    <lineage>
        <taxon>Eukaryota</taxon>
        <taxon>Sar</taxon>
        <taxon>Alveolata</taxon>
        <taxon>Dinophyceae</taxon>
        <taxon>Prorocentrales</taxon>
        <taxon>Prorocentraceae</taxon>
        <taxon>Prorocentrum</taxon>
    </lineage>
</organism>
<keyword evidence="2" id="KW-1185">Reference proteome</keyword>
<evidence type="ECO:0000313" key="2">
    <source>
        <dbReference type="Proteomes" id="UP001189429"/>
    </source>
</evidence>
<dbReference type="Proteomes" id="UP001189429">
    <property type="component" value="Unassembled WGS sequence"/>
</dbReference>
<proteinExistence type="predicted"/>
<name>A0ABN9PG02_9DINO</name>
<sequence>VLWRALGSNMYGATGGEDIIREMNLRFALADYRVWWQREDVELSYRLVTLTMAMLGAEHIRKLKTKAAKTWVLVRLATTFCEKHLGRFEGADVLGAAGQALLSYTDLLRPHGRRIPWDGRQSLLDLCLRHMFLLGQVGSPETPKSHLFARLTQGIPNWGDPKYDSTLLDESLNLTMAVIASVCHRLTWEISMFDCMRLIPHLVRNGAWVVS</sequence>